<feature type="domain" description="SRCR" evidence="2">
    <location>
        <begin position="9"/>
        <end position="84"/>
    </location>
</feature>
<dbReference type="Pfam" id="PF00530">
    <property type="entry name" value="SRCR"/>
    <property type="match status" value="1"/>
</dbReference>
<dbReference type="Proteomes" id="UP001152320">
    <property type="component" value="Chromosome 7"/>
</dbReference>
<dbReference type="Gene3D" id="3.10.250.10">
    <property type="entry name" value="SRCR-like domain"/>
    <property type="match status" value="1"/>
</dbReference>
<evidence type="ECO:0000313" key="4">
    <source>
        <dbReference type="Proteomes" id="UP001152320"/>
    </source>
</evidence>
<keyword evidence="4" id="KW-1185">Reference proteome</keyword>
<reference evidence="3" key="1">
    <citation type="submission" date="2021-10" db="EMBL/GenBank/DDBJ databases">
        <title>Tropical sea cucumber genome reveals ecological adaptation and Cuvierian tubules defense mechanism.</title>
        <authorList>
            <person name="Chen T."/>
        </authorList>
    </citation>
    <scope>NUCLEOTIDE SEQUENCE</scope>
    <source>
        <strain evidence="3">Nanhai2018</strain>
        <tissue evidence="3">Muscle</tissue>
    </source>
</reference>
<evidence type="ECO:0000259" key="2">
    <source>
        <dbReference type="SMART" id="SM00202"/>
    </source>
</evidence>
<dbReference type="SUPFAM" id="SSF56487">
    <property type="entry name" value="SRCR-like"/>
    <property type="match status" value="1"/>
</dbReference>
<dbReference type="AlphaFoldDB" id="A0A9Q1C6M8"/>
<dbReference type="InterPro" id="IPR036772">
    <property type="entry name" value="SRCR-like_dom_sf"/>
</dbReference>
<proteinExistence type="predicted"/>
<gene>
    <name evidence="3" type="ORF">HOLleu_16620</name>
</gene>
<organism evidence="3 4">
    <name type="scientific">Holothuria leucospilota</name>
    <name type="common">Black long sea cucumber</name>
    <name type="synonym">Mertensiothuria leucospilota</name>
    <dbReference type="NCBI Taxonomy" id="206669"/>
    <lineage>
        <taxon>Eukaryota</taxon>
        <taxon>Metazoa</taxon>
        <taxon>Echinodermata</taxon>
        <taxon>Eleutherozoa</taxon>
        <taxon>Echinozoa</taxon>
        <taxon>Holothuroidea</taxon>
        <taxon>Aspidochirotacea</taxon>
        <taxon>Aspidochirotida</taxon>
        <taxon>Holothuriidae</taxon>
        <taxon>Holothuria</taxon>
    </lineage>
</organism>
<evidence type="ECO:0000256" key="1">
    <source>
        <dbReference type="ARBA" id="ARBA00023157"/>
    </source>
</evidence>
<dbReference type="InterPro" id="IPR001190">
    <property type="entry name" value="SRCR"/>
</dbReference>
<evidence type="ECO:0000313" key="3">
    <source>
        <dbReference type="EMBL" id="KAJ8039034.1"/>
    </source>
</evidence>
<keyword evidence="1" id="KW-1015">Disulfide bond</keyword>
<accession>A0A9Q1C6M8</accession>
<name>A0A9Q1C6M8_HOLLE</name>
<protein>
    <recommendedName>
        <fullName evidence="2">SRCR domain-containing protein</fullName>
    </recommendedName>
</protein>
<dbReference type="SMART" id="SM00202">
    <property type="entry name" value="SR"/>
    <property type="match status" value="1"/>
</dbReference>
<dbReference type="EMBL" id="JAIZAY010000007">
    <property type="protein sequence ID" value="KAJ8039034.1"/>
    <property type="molecule type" value="Genomic_DNA"/>
</dbReference>
<sequence length="86" mass="9636">MTTNGEQCVVMTSGGIDGARVVCHQLGYHNVTDSYKNVSIKEPEFVSMSIFQWHGNETSISSRKHERFQEDNCPIENNAGVTCEVR</sequence>
<dbReference type="GO" id="GO:0016020">
    <property type="term" value="C:membrane"/>
    <property type="evidence" value="ECO:0007669"/>
    <property type="project" value="InterPro"/>
</dbReference>
<comment type="caution">
    <text evidence="3">The sequence shown here is derived from an EMBL/GenBank/DDBJ whole genome shotgun (WGS) entry which is preliminary data.</text>
</comment>